<reference evidence="2 3" key="1">
    <citation type="submission" date="2014-08" db="EMBL/GenBank/DDBJ databases">
        <title>Genomic and Phenotypic Diversity of Colwellia psychrerythraea strains from Disparate Marine Basins.</title>
        <authorList>
            <person name="Techtmann S.M."/>
            <person name="Stelling S.C."/>
            <person name="Utturkar S.M."/>
            <person name="Alshibli N."/>
            <person name="Harris A."/>
            <person name="Brown S.D."/>
            <person name="Hazen T.C."/>
        </authorList>
    </citation>
    <scope>NUCLEOTIDE SEQUENCE [LARGE SCALE GENOMIC DNA]</scope>
    <source>
        <strain evidence="2 3">ND2E</strain>
    </source>
</reference>
<organism evidence="2 3">
    <name type="scientific">Colwellia psychrerythraea</name>
    <name type="common">Vibrio psychroerythus</name>
    <dbReference type="NCBI Taxonomy" id="28229"/>
    <lineage>
        <taxon>Bacteria</taxon>
        <taxon>Pseudomonadati</taxon>
        <taxon>Pseudomonadota</taxon>
        <taxon>Gammaproteobacteria</taxon>
        <taxon>Alteromonadales</taxon>
        <taxon>Colwelliaceae</taxon>
        <taxon>Colwellia</taxon>
    </lineage>
</organism>
<protein>
    <submittedName>
        <fullName evidence="2">Uncharacterized protein</fullName>
    </submittedName>
</protein>
<dbReference type="AlphaFoldDB" id="A0A099KEZ1"/>
<gene>
    <name evidence="2" type="ORF">ND2E_0224</name>
</gene>
<dbReference type="EMBL" id="JQED01000042">
    <property type="protein sequence ID" value="KGJ88931.1"/>
    <property type="molecule type" value="Genomic_DNA"/>
</dbReference>
<evidence type="ECO:0000313" key="2">
    <source>
        <dbReference type="EMBL" id="KGJ88931.1"/>
    </source>
</evidence>
<proteinExistence type="predicted"/>
<dbReference type="Proteomes" id="UP000029843">
    <property type="component" value="Unassembled WGS sequence"/>
</dbReference>
<comment type="caution">
    <text evidence="2">The sequence shown here is derived from an EMBL/GenBank/DDBJ whole genome shotgun (WGS) entry which is preliminary data.</text>
</comment>
<name>A0A099KEZ1_COLPS</name>
<feature type="transmembrane region" description="Helical" evidence="1">
    <location>
        <begin position="6"/>
        <end position="22"/>
    </location>
</feature>
<feature type="transmembrane region" description="Helical" evidence="1">
    <location>
        <begin position="34"/>
        <end position="54"/>
    </location>
</feature>
<keyword evidence="1" id="KW-0472">Membrane</keyword>
<accession>A0A099KEZ1</accession>
<sequence length="56" mass="6734" precursor="true">MIKFFFLMPIIMCAIWVWYLNAHNYSLKEGIKGFTYILAFNAIFIGFFVMMIYITH</sequence>
<evidence type="ECO:0000256" key="1">
    <source>
        <dbReference type="SAM" id="Phobius"/>
    </source>
</evidence>
<keyword evidence="1" id="KW-1133">Transmembrane helix</keyword>
<keyword evidence="1" id="KW-0812">Transmembrane</keyword>
<evidence type="ECO:0000313" key="3">
    <source>
        <dbReference type="Proteomes" id="UP000029843"/>
    </source>
</evidence>